<dbReference type="OrthoDB" id="4521223at2759"/>
<evidence type="ECO:0000313" key="7">
    <source>
        <dbReference type="Proteomes" id="UP000019484"/>
    </source>
</evidence>
<sequence length="323" mass="35492">MSDNSPTYVSPDGILYIAGGDNSNCTVSACPVEISVYGYRPSLGASGALIGLYAVCMVIQILLGWRYRAWGFMAAMLLGCIDEILGYVGRILLWQNPWGHPGFIMQIVLITIGPVFFSAAIYVMLSQIITYISVQHSRFRPQFFYYIFIPCDIISLILQAVGGAKSSTSNGADASGVNIALAGLAFQVATLVVFVIMTVDYFIRSRSVWRSVRLPRRFLVFVTFLSLATLFILIRCCYRVYELNEGYSRDSEALRDEDLFVGLESVMVILAAYCLIVAHPGVGFNRGERGLVVDEKTGQVEERTLDQSGAGLVPKSAALHNTV</sequence>
<accession>W9Y211</accession>
<evidence type="ECO:0000256" key="3">
    <source>
        <dbReference type="ARBA" id="ARBA00022989"/>
    </source>
</evidence>
<dbReference type="PANTHER" id="PTHR31465">
    <property type="entry name" value="PROTEIN RTA1-RELATED"/>
    <property type="match status" value="1"/>
</dbReference>
<feature type="transmembrane region" description="Helical" evidence="5">
    <location>
        <begin position="103"/>
        <end position="123"/>
    </location>
</feature>
<reference evidence="6 7" key="1">
    <citation type="submission" date="2013-03" db="EMBL/GenBank/DDBJ databases">
        <title>The Genome Sequence of Capronia coronata CBS 617.96.</title>
        <authorList>
            <consortium name="The Broad Institute Genomics Platform"/>
            <person name="Cuomo C."/>
            <person name="de Hoog S."/>
            <person name="Gorbushina A."/>
            <person name="Walker B."/>
            <person name="Young S.K."/>
            <person name="Zeng Q."/>
            <person name="Gargeya S."/>
            <person name="Fitzgerald M."/>
            <person name="Haas B."/>
            <person name="Abouelleil A."/>
            <person name="Allen A.W."/>
            <person name="Alvarado L."/>
            <person name="Arachchi H.M."/>
            <person name="Berlin A.M."/>
            <person name="Chapman S.B."/>
            <person name="Gainer-Dewar J."/>
            <person name="Goldberg J."/>
            <person name="Griggs A."/>
            <person name="Gujja S."/>
            <person name="Hansen M."/>
            <person name="Howarth C."/>
            <person name="Imamovic A."/>
            <person name="Ireland A."/>
            <person name="Larimer J."/>
            <person name="McCowan C."/>
            <person name="Murphy C."/>
            <person name="Pearson M."/>
            <person name="Poon T.W."/>
            <person name="Priest M."/>
            <person name="Roberts A."/>
            <person name="Saif S."/>
            <person name="Shea T."/>
            <person name="Sisk P."/>
            <person name="Sykes S."/>
            <person name="Wortman J."/>
            <person name="Nusbaum C."/>
            <person name="Birren B."/>
        </authorList>
    </citation>
    <scope>NUCLEOTIDE SEQUENCE [LARGE SCALE GENOMIC DNA]</scope>
    <source>
        <strain evidence="6 7">CBS 617.96</strain>
    </source>
</reference>
<organism evidence="6 7">
    <name type="scientific">Capronia coronata CBS 617.96</name>
    <dbReference type="NCBI Taxonomy" id="1182541"/>
    <lineage>
        <taxon>Eukaryota</taxon>
        <taxon>Fungi</taxon>
        <taxon>Dikarya</taxon>
        <taxon>Ascomycota</taxon>
        <taxon>Pezizomycotina</taxon>
        <taxon>Eurotiomycetes</taxon>
        <taxon>Chaetothyriomycetidae</taxon>
        <taxon>Chaetothyriales</taxon>
        <taxon>Herpotrichiellaceae</taxon>
        <taxon>Capronia</taxon>
    </lineage>
</organism>
<dbReference type="InterPro" id="IPR007568">
    <property type="entry name" value="RTA1"/>
</dbReference>
<dbReference type="RefSeq" id="XP_007726371.1">
    <property type="nucleotide sequence ID" value="XM_007728181.1"/>
</dbReference>
<keyword evidence="3 5" id="KW-1133">Transmembrane helix</keyword>
<evidence type="ECO:0000256" key="2">
    <source>
        <dbReference type="ARBA" id="ARBA00022692"/>
    </source>
</evidence>
<evidence type="ECO:0000256" key="4">
    <source>
        <dbReference type="ARBA" id="ARBA00023136"/>
    </source>
</evidence>
<dbReference type="PANTHER" id="PTHR31465:SF7">
    <property type="entry name" value="SPHINGOID LONG-CHAIN BASE TRANSPORTER RSB1"/>
    <property type="match status" value="1"/>
</dbReference>
<evidence type="ECO:0000313" key="6">
    <source>
        <dbReference type="EMBL" id="EXJ83685.1"/>
    </source>
</evidence>
<gene>
    <name evidence="6" type="ORF">A1O1_07309</name>
</gene>
<feature type="transmembrane region" description="Helical" evidence="5">
    <location>
        <begin position="43"/>
        <end position="63"/>
    </location>
</feature>
<comment type="subcellular location">
    <subcellularLocation>
        <location evidence="1">Membrane</location>
        <topology evidence="1">Multi-pass membrane protein</topology>
    </subcellularLocation>
</comment>
<dbReference type="HOGENOM" id="CLU_033465_6_1_1"/>
<dbReference type="GeneID" id="19162170"/>
<evidence type="ECO:0000256" key="1">
    <source>
        <dbReference type="ARBA" id="ARBA00004141"/>
    </source>
</evidence>
<evidence type="ECO:0000256" key="5">
    <source>
        <dbReference type="SAM" id="Phobius"/>
    </source>
</evidence>
<dbReference type="eggNOG" id="ENOG502SM17">
    <property type="taxonomic scope" value="Eukaryota"/>
</dbReference>
<keyword evidence="4 5" id="KW-0472">Membrane</keyword>
<feature type="transmembrane region" description="Helical" evidence="5">
    <location>
        <begin position="218"/>
        <end position="241"/>
    </location>
</feature>
<feature type="transmembrane region" description="Helical" evidence="5">
    <location>
        <begin position="143"/>
        <end position="164"/>
    </location>
</feature>
<protein>
    <recommendedName>
        <fullName evidence="8">Parasitic phase-specific protein PSP-1</fullName>
    </recommendedName>
</protein>
<dbReference type="Proteomes" id="UP000019484">
    <property type="component" value="Unassembled WGS sequence"/>
</dbReference>
<dbReference type="Pfam" id="PF04479">
    <property type="entry name" value="RTA1"/>
    <property type="match status" value="1"/>
</dbReference>
<keyword evidence="2 5" id="KW-0812">Transmembrane</keyword>
<feature type="transmembrane region" description="Helical" evidence="5">
    <location>
        <begin position="70"/>
        <end position="91"/>
    </location>
</feature>
<dbReference type="AlphaFoldDB" id="W9Y211"/>
<keyword evidence="7" id="KW-1185">Reference proteome</keyword>
<comment type="caution">
    <text evidence="6">The sequence shown here is derived from an EMBL/GenBank/DDBJ whole genome shotgun (WGS) entry which is preliminary data.</text>
</comment>
<evidence type="ECO:0008006" key="8">
    <source>
        <dbReference type="Google" id="ProtNLM"/>
    </source>
</evidence>
<dbReference type="GO" id="GO:0005886">
    <property type="term" value="C:plasma membrane"/>
    <property type="evidence" value="ECO:0007669"/>
    <property type="project" value="TreeGrafter"/>
</dbReference>
<dbReference type="STRING" id="1182541.W9Y211"/>
<feature type="transmembrane region" description="Helical" evidence="5">
    <location>
        <begin position="261"/>
        <end position="282"/>
    </location>
</feature>
<name>W9Y211_9EURO</name>
<dbReference type="GO" id="GO:0000324">
    <property type="term" value="C:fungal-type vacuole"/>
    <property type="evidence" value="ECO:0007669"/>
    <property type="project" value="TreeGrafter"/>
</dbReference>
<dbReference type="EMBL" id="AMWN01000006">
    <property type="protein sequence ID" value="EXJ83685.1"/>
    <property type="molecule type" value="Genomic_DNA"/>
</dbReference>
<feature type="transmembrane region" description="Helical" evidence="5">
    <location>
        <begin position="176"/>
        <end position="197"/>
    </location>
</feature>
<proteinExistence type="predicted"/>